<dbReference type="RefSeq" id="XP_013267197.1">
    <property type="nucleotide sequence ID" value="XM_013411743.1"/>
</dbReference>
<proteinExistence type="inferred from homology"/>
<keyword evidence="2 4" id="KW-0689">Ribosomal protein</keyword>
<keyword evidence="6" id="KW-1185">Reference proteome</keyword>
<dbReference type="OrthoDB" id="2043at2759"/>
<dbReference type="AlphaFoldDB" id="A0A0D2ITD5"/>
<name>A0A0D2ITD5_9EURO</name>
<dbReference type="STRING" id="1442369.A0A0D2ITD5"/>
<dbReference type="PANTHER" id="PTHR11880">
    <property type="entry name" value="RIBOSOMAL PROTEIN S19P FAMILY MEMBER"/>
    <property type="match status" value="1"/>
</dbReference>
<dbReference type="Pfam" id="PF00203">
    <property type="entry name" value="Ribosomal_S19"/>
    <property type="match status" value="1"/>
</dbReference>
<sequence length="71" mass="7662">MLCTGPNIVPFPDLKPASSGKTPPAIKTQARAASILPSFVGLKFSVHNGKTYQDIYITEEMVGRKLGEFVP</sequence>
<gene>
    <name evidence="5" type="ORF">Z518_10912</name>
</gene>
<dbReference type="Proteomes" id="UP000053617">
    <property type="component" value="Unassembled WGS sequence"/>
</dbReference>
<evidence type="ECO:0000256" key="3">
    <source>
        <dbReference type="ARBA" id="ARBA00023274"/>
    </source>
</evidence>
<keyword evidence="3 4" id="KW-0687">Ribonucleoprotein</keyword>
<reference evidence="5 6" key="1">
    <citation type="submission" date="2015-01" db="EMBL/GenBank/DDBJ databases">
        <title>The Genome Sequence of Rhinocladiella mackenzie CBS 650.93.</title>
        <authorList>
            <consortium name="The Broad Institute Genomics Platform"/>
            <person name="Cuomo C."/>
            <person name="de Hoog S."/>
            <person name="Gorbushina A."/>
            <person name="Stielow B."/>
            <person name="Teixiera M."/>
            <person name="Abouelleil A."/>
            <person name="Chapman S.B."/>
            <person name="Priest M."/>
            <person name="Young S.K."/>
            <person name="Wortman J."/>
            <person name="Nusbaum C."/>
            <person name="Birren B."/>
        </authorList>
    </citation>
    <scope>NUCLEOTIDE SEQUENCE [LARGE SCALE GENOMIC DNA]</scope>
    <source>
        <strain evidence="5 6">CBS 650.93</strain>
    </source>
</reference>
<dbReference type="GO" id="GO:0005763">
    <property type="term" value="C:mitochondrial small ribosomal subunit"/>
    <property type="evidence" value="ECO:0007669"/>
    <property type="project" value="TreeGrafter"/>
</dbReference>
<dbReference type="GO" id="GO:0006412">
    <property type="term" value="P:translation"/>
    <property type="evidence" value="ECO:0007669"/>
    <property type="project" value="InterPro"/>
</dbReference>
<dbReference type="PANTHER" id="PTHR11880:SF8">
    <property type="entry name" value="SMALL RIBOSOMAL SUBUNIT PROTEIN US19M"/>
    <property type="match status" value="1"/>
</dbReference>
<dbReference type="InterPro" id="IPR002222">
    <property type="entry name" value="Ribosomal_uS19"/>
</dbReference>
<comment type="similarity">
    <text evidence="1 4">Belongs to the universal ribosomal protein uS19 family.</text>
</comment>
<dbReference type="InterPro" id="IPR023575">
    <property type="entry name" value="Ribosomal_uS19_SF"/>
</dbReference>
<dbReference type="VEuPathDB" id="FungiDB:Z518_10912"/>
<evidence type="ECO:0008006" key="7">
    <source>
        <dbReference type="Google" id="ProtNLM"/>
    </source>
</evidence>
<dbReference type="GeneID" id="25298983"/>
<dbReference type="SUPFAM" id="SSF54570">
    <property type="entry name" value="Ribosomal protein S19"/>
    <property type="match status" value="1"/>
</dbReference>
<evidence type="ECO:0000313" key="6">
    <source>
        <dbReference type="Proteomes" id="UP000053617"/>
    </source>
</evidence>
<evidence type="ECO:0000256" key="2">
    <source>
        <dbReference type="ARBA" id="ARBA00022980"/>
    </source>
</evidence>
<dbReference type="PRINTS" id="PR00975">
    <property type="entry name" value="RIBOSOMALS19"/>
</dbReference>
<dbReference type="EMBL" id="KN847484">
    <property type="protein sequence ID" value="KIW99984.1"/>
    <property type="molecule type" value="Genomic_DNA"/>
</dbReference>
<accession>A0A0D2ITD5</accession>
<protein>
    <recommendedName>
        <fullName evidence="7">30S ribosomal protein S19</fullName>
    </recommendedName>
</protein>
<evidence type="ECO:0000256" key="1">
    <source>
        <dbReference type="ARBA" id="ARBA00007345"/>
    </source>
</evidence>
<dbReference type="Gene3D" id="3.30.860.10">
    <property type="entry name" value="30s Ribosomal Protein S19, Chain A"/>
    <property type="match status" value="1"/>
</dbReference>
<dbReference type="GO" id="GO:0003735">
    <property type="term" value="F:structural constituent of ribosome"/>
    <property type="evidence" value="ECO:0007669"/>
    <property type="project" value="InterPro"/>
</dbReference>
<evidence type="ECO:0000256" key="4">
    <source>
        <dbReference type="RuleBase" id="RU003485"/>
    </source>
</evidence>
<organism evidence="5 6">
    <name type="scientific">Rhinocladiella mackenziei CBS 650.93</name>
    <dbReference type="NCBI Taxonomy" id="1442369"/>
    <lineage>
        <taxon>Eukaryota</taxon>
        <taxon>Fungi</taxon>
        <taxon>Dikarya</taxon>
        <taxon>Ascomycota</taxon>
        <taxon>Pezizomycotina</taxon>
        <taxon>Eurotiomycetes</taxon>
        <taxon>Chaetothyriomycetidae</taxon>
        <taxon>Chaetothyriales</taxon>
        <taxon>Herpotrichiellaceae</taxon>
        <taxon>Rhinocladiella</taxon>
    </lineage>
</organism>
<evidence type="ECO:0000313" key="5">
    <source>
        <dbReference type="EMBL" id="KIW99984.1"/>
    </source>
</evidence>
<dbReference type="HOGENOM" id="CLU_144911_1_0_1"/>
<dbReference type="GO" id="GO:0000028">
    <property type="term" value="P:ribosomal small subunit assembly"/>
    <property type="evidence" value="ECO:0007669"/>
    <property type="project" value="TreeGrafter"/>
</dbReference>